<sequence>MNYMSEKKGKREKRTNLNQGKNGDDPNTLKLERELISHLIRYSQDNASVRSFSEHALTLINNHPILKDKIKGIWRYDSERVSVIAPEDLHDEIQKRLQSSDVHKKKWQSLKISYVSLRQFPLENITSRIDIALEKAHNNLFYFSIWSEISKADLKLLILFLKDFFGIFNVCLLNLLNKKRVKLLHTILEKVVDSVEITNEEAVIQYVNPAFEQITSYKASEAINKTAASLLRSPKEDKQLFERIKQELEAGHTWRGQIKSRRKDDSEWIAQTVIVPVIDDESGKITQHIAIKQDITEQVNYLNQLEISEERYRNLMNAASDAIFIHDLNGLLLETNTAACKSLGYSAEELRGFHVWDVEMGATPDAINEVLQDLEKGPITWEGRHRRKDGTTFPVDVRLGILNVTGEKLVLAIVRDISAQKHSQATIKKLTRALEQSPVLVLITDKAGTIEYANAKVMEQTGYLAEEILGQNPRILQSGQTSSETYKIMWSHLTRGDEWRGELLNKNKKGEFFWVSAIISPLRDENEITHYLAVMEDISQKKSYEEMLKHHATYDNLTNLPNRLYGHNRLDHAIAKTQVTGKKLAVLFTGLWPFSKTCYEII</sequence>
<feature type="domain" description="PAS" evidence="2">
    <location>
        <begin position="308"/>
        <end position="352"/>
    </location>
</feature>
<organism evidence="4 5">
    <name type="scientific">Legionella antarctica</name>
    <dbReference type="NCBI Taxonomy" id="2708020"/>
    <lineage>
        <taxon>Bacteria</taxon>
        <taxon>Pseudomonadati</taxon>
        <taxon>Pseudomonadota</taxon>
        <taxon>Gammaproteobacteria</taxon>
        <taxon>Legionellales</taxon>
        <taxon>Legionellaceae</taxon>
        <taxon>Legionella</taxon>
    </lineage>
</organism>
<dbReference type="PANTHER" id="PTHR44757">
    <property type="entry name" value="DIGUANYLATE CYCLASE DGCP"/>
    <property type="match status" value="1"/>
</dbReference>
<dbReference type="Pfam" id="PF00989">
    <property type="entry name" value="PAS"/>
    <property type="match status" value="1"/>
</dbReference>
<dbReference type="InterPro" id="IPR000700">
    <property type="entry name" value="PAS-assoc_C"/>
</dbReference>
<name>A0A6F8T0M4_9GAMM</name>
<dbReference type="InterPro" id="IPR052155">
    <property type="entry name" value="Biofilm_reg_signaling"/>
</dbReference>
<proteinExistence type="predicted"/>
<dbReference type="SMART" id="SM00086">
    <property type="entry name" value="PAC"/>
    <property type="match status" value="3"/>
</dbReference>
<evidence type="ECO:0008006" key="6">
    <source>
        <dbReference type="Google" id="ProtNLM"/>
    </source>
</evidence>
<dbReference type="KEGG" id="lant:TUM19329_01340"/>
<feature type="domain" description="PAC" evidence="3">
    <location>
        <begin position="379"/>
        <end position="429"/>
    </location>
</feature>
<evidence type="ECO:0000259" key="3">
    <source>
        <dbReference type="PROSITE" id="PS50113"/>
    </source>
</evidence>
<dbReference type="PANTHER" id="PTHR44757:SF2">
    <property type="entry name" value="BIOFILM ARCHITECTURE MAINTENANCE PROTEIN MBAA"/>
    <property type="match status" value="1"/>
</dbReference>
<evidence type="ECO:0000313" key="4">
    <source>
        <dbReference type="EMBL" id="BCA93773.1"/>
    </source>
</evidence>
<protein>
    <recommendedName>
        <fullName evidence="6">PAS domain S-box protein</fullName>
    </recommendedName>
</protein>
<dbReference type="PROSITE" id="PS50113">
    <property type="entry name" value="PAC"/>
    <property type="match status" value="2"/>
</dbReference>
<dbReference type="Gene3D" id="3.30.450.20">
    <property type="entry name" value="PAS domain"/>
    <property type="match status" value="3"/>
</dbReference>
<gene>
    <name evidence="4" type="ORF">TUM19329_01340</name>
</gene>
<dbReference type="SUPFAM" id="SSF55785">
    <property type="entry name" value="PYP-like sensor domain (PAS domain)"/>
    <property type="match status" value="3"/>
</dbReference>
<dbReference type="NCBIfam" id="TIGR00229">
    <property type="entry name" value="sensory_box"/>
    <property type="match status" value="3"/>
</dbReference>
<feature type="domain" description="PAS" evidence="2">
    <location>
        <begin position="180"/>
        <end position="251"/>
    </location>
</feature>
<reference evidence="4" key="1">
    <citation type="journal article" date="2020" name="Microbiol. Resour. Announc.">
        <title>Complete Genome Sequence of Novel Psychrotolerant Legionella Strain TUM19329, Isolated from Antarctic Lake Sediment.</title>
        <authorList>
            <person name="Shimada S."/>
            <person name="Nakai R."/>
            <person name="Aoki K."/>
            <person name="Shimoeda N."/>
            <person name="Ohno G."/>
            <person name="Miyazaki Y."/>
            <person name="Kudoh S."/>
            <person name="Imura S."/>
            <person name="Watanabe K."/>
            <person name="Ishii Y."/>
            <person name="Tateda K."/>
        </authorList>
    </citation>
    <scope>NUCLEOTIDE SEQUENCE [LARGE SCALE GENOMIC DNA]</scope>
    <source>
        <strain evidence="4">TUM19329</strain>
    </source>
</reference>
<dbReference type="AlphaFoldDB" id="A0A6F8T0M4"/>
<dbReference type="GO" id="GO:0006355">
    <property type="term" value="P:regulation of DNA-templated transcription"/>
    <property type="evidence" value="ECO:0007669"/>
    <property type="project" value="InterPro"/>
</dbReference>
<evidence type="ECO:0000259" key="2">
    <source>
        <dbReference type="PROSITE" id="PS50112"/>
    </source>
</evidence>
<accession>A0A6F8T0M4</accession>
<dbReference type="Proteomes" id="UP000502894">
    <property type="component" value="Chromosome"/>
</dbReference>
<dbReference type="Pfam" id="PF13426">
    <property type="entry name" value="PAS_9"/>
    <property type="match status" value="2"/>
</dbReference>
<evidence type="ECO:0000313" key="5">
    <source>
        <dbReference type="Proteomes" id="UP000502894"/>
    </source>
</evidence>
<dbReference type="PROSITE" id="PS50112">
    <property type="entry name" value="PAS"/>
    <property type="match status" value="3"/>
</dbReference>
<dbReference type="Gene3D" id="3.30.70.270">
    <property type="match status" value="1"/>
</dbReference>
<feature type="region of interest" description="Disordered" evidence="1">
    <location>
        <begin position="1"/>
        <end position="28"/>
    </location>
</feature>
<dbReference type="InterPro" id="IPR001610">
    <property type="entry name" value="PAC"/>
</dbReference>
<dbReference type="InterPro" id="IPR035965">
    <property type="entry name" value="PAS-like_dom_sf"/>
</dbReference>
<dbReference type="InterPro" id="IPR043128">
    <property type="entry name" value="Rev_trsase/Diguanyl_cyclase"/>
</dbReference>
<dbReference type="EMBL" id="AP022839">
    <property type="protein sequence ID" value="BCA93773.1"/>
    <property type="molecule type" value="Genomic_DNA"/>
</dbReference>
<feature type="domain" description="PAC" evidence="3">
    <location>
        <begin position="497"/>
        <end position="550"/>
    </location>
</feature>
<evidence type="ECO:0000256" key="1">
    <source>
        <dbReference type="SAM" id="MobiDB-lite"/>
    </source>
</evidence>
<keyword evidence="5" id="KW-1185">Reference proteome</keyword>
<dbReference type="SMART" id="SM00091">
    <property type="entry name" value="PAS"/>
    <property type="match status" value="3"/>
</dbReference>
<feature type="domain" description="PAS" evidence="2">
    <location>
        <begin position="426"/>
        <end position="472"/>
    </location>
</feature>
<dbReference type="InterPro" id="IPR013767">
    <property type="entry name" value="PAS_fold"/>
</dbReference>
<dbReference type="InterPro" id="IPR000014">
    <property type="entry name" value="PAS"/>
</dbReference>
<dbReference type="CDD" id="cd00130">
    <property type="entry name" value="PAS"/>
    <property type="match status" value="3"/>
</dbReference>